<dbReference type="InterPro" id="IPR035903">
    <property type="entry name" value="HesB-like_dom_sf"/>
</dbReference>
<evidence type="ECO:0000313" key="1">
    <source>
        <dbReference type="EMBL" id="GAA1398154.1"/>
    </source>
</evidence>
<gene>
    <name evidence="1" type="ORF">GCM10009613_51990</name>
</gene>
<name>A0ABP4IUK1_9PSEU</name>
<protein>
    <submittedName>
        <fullName evidence="1">Iron-sulfur cluster biosynthesis family protein</fullName>
    </submittedName>
</protein>
<comment type="caution">
    <text evidence="1">The sequence shown here is derived from an EMBL/GenBank/DDBJ whole genome shotgun (WGS) entry which is preliminary data.</text>
</comment>
<organism evidence="1 2">
    <name type="scientific">Pseudonocardia kongjuensis</name>
    <dbReference type="NCBI Taxonomy" id="102227"/>
    <lineage>
        <taxon>Bacteria</taxon>
        <taxon>Bacillati</taxon>
        <taxon>Actinomycetota</taxon>
        <taxon>Actinomycetes</taxon>
        <taxon>Pseudonocardiales</taxon>
        <taxon>Pseudonocardiaceae</taxon>
        <taxon>Pseudonocardia</taxon>
    </lineage>
</organism>
<keyword evidence="2" id="KW-1185">Reference proteome</keyword>
<proteinExistence type="predicted"/>
<accession>A0ABP4IUK1</accession>
<sequence length="117" mass="12259">MDATGRIRTVGTMLAITENAAEAIKTLSTDAELPEEGGLRITAPDPEQGLELALAPTGDAQDTVLRGEGITVFLEPAAAQMLDDKVLDVQPVQTDAGEQELRFAIVAQGDAEEPAQS</sequence>
<evidence type="ECO:0000313" key="2">
    <source>
        <dbReference type="Proteomes" id="UP001501414"/>
    </source>
</evidence>
<reference evidence="2" key="1">
    <citation type="journal article" date="2019" name="Int. J. Syst. Evol. Microbiol.">
        <title>The Global Catalogue of Microorganisms (GCM) 10K type strain sequencing project: providing services to taxonomists for standard genome sequencing and annotation.</title>
        <authorList>
            <consortium name="The Broad Institute Genomics Platform"/>
            <consortium name="The Broad Institute Genome Sequencing Center for Infectious Disease"/>
            <person name="Wu L."/>
            <person name="Ma J."/>
        </authorList>
    </citation>
    <scope>NUCLEOTIDE SEQUENCE [LARGE SCALE GENOMIC DNA]</scope>
    <source>
        <strain evidence="2">JCM 11896</strain>
    </source>
</reference>
<dbReference type="Gene3D" id="2.60.300.12">
    <property type="entry name" value="HesB-like domain"/>
    <property type="match status" value="1"/>
</dbReference>
<dbReference type="Proteomes" id="UP001501414">
    <property type="component" value="Unassembled WGS sequence"/>
</dbReference>
<dbReference type="SUPFAM" id="SSF89360">
    <property type="entry name" value="HesB-like domain"/>
    <property type="match status" value="1"/>
</dbReference>
<dbReference type="EMBL" id="BAAAJK010000036">
    <property type="protein sequence ID" value="GAA1398154.1"/>
    <property type="molecule type" value="Genomic_DNA"/>
</dbReference>